<name>A0AAW8B6V4_9GAMM</name>
<sequence length="382" mass="43207">MKDYYVILTGSKNNAGDFLIKYRAKKLFAALRPDREIVDLDAWKPFDAATLELVNNAKALILMGGPSLQSHMHPGIYALTANLDDIKVPITTMGIGWKSISGNWQDSYDYPLSASTLKLLKKAAGSGLPFSVRDFHTLNTLAFKGFDNVLMTGCPAYYDLDFIGKEFKLPEKLRKVAFSLGVSFIESASMEREMKSQILRLREYFKEAEFEVVFHHALDSNTFLKSHGAKQVHNSKHNEFAQWLKGEGIAYVDISGSAESLVDYYSSVDLHVGYRVHAHIFMNSISRMSVLIAEDGRGKAVEKVIGGMVVEGFHHYRNDILSKVCKKIFSGYNRYVANKRVADDVVAQMRYELYSKGHRMNVSRTMMDSNFSVMKNYLERLP</sequence>
<keyword evidence="3" id="KW-1185">Reference proteome</keyword>
<dbReference type="Pfam" id="PF04230">
    <property type="entry name" value="PS_pyruv_trans"/>
    <property type="match status" value="1"/>
</dbReference>
<dbReference type="EMBL" id="JAUUUU010000004">
    <property type="protein sequence ID" value="MDP1521029.1"/>
    <property type="molecule type" value="Genomic_DNA"/>
</dbReference>
<comment type="caution">
    <text evidence="2">The sequence shown here is derived from an EMBL/GenBank/DDBJ whole genome shotgun (WGS) entry which is preliminary data.</text>
</comment>
<dbReference type="AlphaFoldDB" id="A0AAW8B6V4"/>
<keyword evidence="2" id="KW-0808">Transferase</keyword>
<dbReference type="RefSeq" id="WP_305170643.1">
    <property type="nucleotide sequence ID" value="NZ_JAUUUU010000004.1"/>
</dbReference>
<reference evidence="2" key="1">
    <citation type="journal article" date="2010" name="Int. J. Syst. Evol. Microbiol.">
        <title>Porticoccus litoralis gen. nov., sp. nov., a gammaproteobacterium isolated from the Yellow Sea.</title>
        <authorList>
            <person name="Oh H.M."/>
            <person name="Kim H."/>
            <person name="Kim K.M."/>
            <person name="Min G.S."/>
            <person name="Cho J.C."/>
        </authorList>
    </citation>
    <scope>NUCLEOTIDE SEQUENCE</scope>
    <source>
        <strain evidence="2">DSM 25064</strain>
    </source>
</reference>
<dbReference type="InterPro" id="IPR007345">
    <property type="entry name" value="Polysacch_pyruvyl_Trfase"/>
</dbReference>
<feature type="domain" description="Polysaccharide pyruvyl transferase" evidence="1">
    <location>
        <begin position="14"/>
        <end position="281"/>
    </location>
</feature>
<accession>A0AAW8B6V4</accession>
<proteinExistence type="predicted"/>
<protein>
    <submittedName>
        <fullName evidence="2">Polysaccharide pyruvyl transferase family protein</fullName>
    </submittedName>
</protein>
<reference evidence="2" key="2">
    <citation type="submission" date="2023-08" db="EMBL/GenBank/DDBJ databases">
        <authorList>
            <person name="Luo J."/>
        </authorList>
    </citation>
    <scope>NUCLEOTIDE SEQUENCE</scope>
    <source>
        <strain evidence="2">DSM 25064</strain>
    </source>
</reference>
<evidence type="ECO:0000313" key="2">
    <source>
        <dbReference type="EMBL" id="MDP1521029.1"/>
    </source>
</evidence>
<dbReference type="Proteomes" id="UP001178354">
    <property type="component" value="Unassembled WGS sequence"/>
</dbReference>
<gene>
    <name evidence="2" type="ORF">Q8A57_08620</name>
</gene>
<organism evidence="2 3">
    <name type="scientific">Porticoccus litoralis</name>
    <dbReference type="NCBI Taxonomy" id="434086"/>
    <lineage>
        <taxon>Bacteria</taxon>
        <taxon>Pseudomonadati</taxon>
        <taxon>Pseudomonadota</taxon>
        <taxon>Gammaproteobacteria</taxon>
        <taxon>Cellvibrionales</taxon>
        <taxon>Porticoccaceae</taxon>
        <taxon>Porticoccus</taxon>
    </lineage>
</organism>
<evidence type="ECO:0000313" key="3">
    <source>
        <dbReference type="Proteomes" id="UP001178354"/>
    </source>
</evidence>
<dbReference type="GO" id="GO:0016740">
    <property type="term" value="F:transferase activity"/>
    <property type="evidence" value="ECO:0007669"/>
    <property type="project" value="UniProtKB-KW"/>
</dbReference>
<evidence type="ECO:0000259" key="1">
    <source>
        <dbReference type="Pfam" id="PF04230"/>
    </source>
</evidence>